<name>A0A3B0WE41_9ZZZZ</name>
<keyword evidence="7" id="KW-1133">Transmembrane helix</keyword>
<protein>
    <submittedName>
        <fullName evidence="10">Uncharacterized protein</fullName>
    </submittedName>
</protein>
<evidence type="ECO:0000256" key="7">
    <source>
        <dbReference type="SAM" id="Phobius"/>
    </source>
</evidence>
<dbReference type="Pfam" id="PF23368">
    <property type="entry name" value="DUF7092"/>
    <property type="match status" value="1"/>
</dbReference>
<dbReference type="PANTHER" id="PTHR22726:SF1">
    <property type="entry name" value="METALLOENDOPEPTIDASE OMA1, MITOCHONDRIAL"/>
    <property type="match status" value="1"/>
</dbReference>
<evidence type="ECO:0000313" key="10">
    <source>
        <dbReference type="EMBL" id="VAW53551.1"/>
    </source>
</evidence>
<dbReference type="InterPro" id="IPR055518">
    <property type="entry name" value="DUF7092"/>
</dbReference>
<keyword evidence="6" id="KW-0482">Metalloprotease</keyword>
<evidence type="ECO:0000259" key="9">
    <source>
        <dbReference type="Pfam" id="PF23368"/>
    </source>
</evidence>
<comment type="cofactor">
    <cofactor evidence="1">
        <name>Zn(2+)</name>
        <dbReference type="ChEBI" id="CHEBI:29105"/>
    </cofactor>
</comment>
<dbReference type="Pfam" id="PF01435">
    <property type="entry name" value="Peptidase_M48"/>
    <property type="match status" value="1"/>
</dbReference>
<dbReference type="GO" id="GO:0051603">
    <property type="term" value="P:proteolysis involved in protein catabolic process"/>
    <property type="evidence" value="ECO:0007669"/>
    <property type="project" value="TreeGrafter"/>
</dbReference>
<reference evidence="10" key="1">
    <citation type="submission" date="2018-06" db="EMBL/GenBank/DDBJ databases">
        <authorList>
            <person name="Zhirakovskaya E."/>
        </authorList>
    </citation>
    <scope>NUCLEOTIDE SEQUENCE</scope>
</reference>
<dbReference type="Gene3D" id="3.30.2010.10">
    <property type="entry name" value="Metalloproteases ('zincins'), catalytic domain"/>
    <property type="match status" value="1"/>
</dbReference>
<gene>
    <name evidence="10" type="ORF">MNBD_GAMMA05-424</name>
</gene>
<dbReference type="GO" id="GO:0016020">
    <property type="term" value="C:membrane"/>
    <property type="evidence" value="ECO:0007669"/>
    <property type="project" value="TreeGrafter"/>
</dbReference>
<evidence type="ECO:0000256" key="5">
    <source>
        <dbReference type="ARBA" id="ARBA00022833"/>
    </source>
</evidence>
<dbReference type="InterPro" id="IPR001915">
    <property type="entry name" value="Peptidase_M48"/>
</dbReference>
<sequence>MNSIASYFDGKSAHSTEINIQFYDDGHLLLSHQDHQTPYYYKDVKFSSRLGNTPRIITLPDNSTCHIDDNDMVDAFLKKHKAHLLPAIIFALEDRITYVVTAVIFTVFFTWAMITYAIPTAATAIANNIPESVQKKLGHGTLETLDRIVFNPSQLDESTKNRLLDRFSQMQNDINISNDYTLIFRHSEKIGANAFALPSGIIVITDGLVDVSENDDELVSILAHEIGHLIHHHSTRMAIQSSAIAVLIATITGDPFSTSSILVALPTVLINSKYSRTFETEADDFAYQYMSDNNIALEHFASILERITETDGDSEVESYISSHPETRRRVQRFK</sequence>
<accession>A0A3B0WE41</accession>
<organism evidence="10">
    <name type="scientific">hydrothermal vent metagenome</name>
    <dbReference type="NCBI Taxonomy" id="652676"/>
    <lineage>
        <taxon>unclassified sequences</taxon>
        <taxon>metagenomes</taxon>
        <taxon>ecological metagenomes</taxon>
    </lineage>
</organism>
<keyword evidence="7" id="KW-0812">Transmembrane</keyword>
<evidence type="ECO:0000256" key="3">
    <source>
        <dbReference type="ARBA" id="ARBA00022723"/>
    </source>
</evidence>
<feature type="domain" description="DUF7092" evidence="9">
    <location>
        <begin position="5"/>
        <end position="79"/>
    </location>
</feature>
<dbReference type="CDD" id="cd07332">
    <property type="entry name" value="M48C_Oma1_like"/>
    <property type="match status" value="1"/>
</dbReference>
<dbReference type="AlphaFoldDB" id="A0A3B0WE41"/>
<dbReference type="PANTHER" id="PTHR22726">
    <property type="entry name" value="METALLOENDOPEPTIDASE OMA1"/>
    <property type="match status" value="1"/>
</dbReference>
<dbReference type="EMBL" id="UOFE01000034">
    <property type="protein sequence ID" value="VAW53551.1"/>
    <property type="molecule type" value="Genomic_DNA"/>
</dbReference>
<evidence type="ECO:0000256" key="6">
    <source>
        <dbReference type="ARBA" id="ARBA00023049"/>
    </source>
</evidence>
<feature type="domain" description="Peptidase M48" evidence="8">
    <location>
        <begin position="163"/>
        <end position="332"/>
    </location>
</feature>
<keyword evidence="7" id="KW-0472">Membrane</keyword>
<evidence type="ECO:0000256" key="1">
    <source>
        <dbReference type="ARBA" id="ARBA00001947"/>
    </source>
</evidence>
<evidence type="ECO:0000256" key="4">
    <source>
        <dbReference type="ARBA" id="ARBA00022801"/>
    </source>
</evidence>
<keyword evidence="5" id="KW-0862">Zinc</keyword>
<keyword evidence="4" id="KW-0378">Hydrolase</keyword>
<keyword evidence="3" id="KW-0479">Metal-binding</keyword>
<keyword evidence="2" id="KW-0645">Protease</keyword>
<evidence type="ECO:0000259" key="8">
    <source>
        <dbReference type="Pfam" id="PF01435"/>
    </source>
</evidence>
<dbReference type="GO" id="GO:0004222">
    <property type="term" value="F:metalloendopeptidase activity"/>
    <property type="evidence" value="ECO:0007669"/>
    <property type="project" value="InterPro"/>
</dbReference>
<feature type="transmembrane region" description="Helical" evidence="7">
    <location>
        <begin position="96"/>
        <end position="118"/>
    </location>
</feature>
<evidence type="ECO:0000256" key="2">
    <source>
        <dbReference type="ARBA" id="ARBA00022670"/>
    </source>
</evidence>
<dbReference type="InterPro" id="IPR051156">
    <property type="entry name" value="Mito/Outer_Membr_Metalloprot"/>
</dbReference>
<dbReference type="GO" id="GO:0046872">
    <property type="term" value="F:metal ion binding"/>
    <property type="evidence" value="ECO:0007669"/>
    <property type="project" value="UniProtKB-KW"/>
</dbReference>
<proteinExistence type="predicted"/>